<reference evidence="2 3" key="1">
    <citation type="submission" date="2024-01" db="EMBL/GenBank/DDBJ databases">
        <title>Complete genome of Cladobotryum mycophilum ATHUM6906.</title>
        <authorList>
            <person name="Christinaki A.C."/>
            <person name="Myridakis A.I."/>
            <person name="Kouvelis V.N."/>
        </authorList>
    </citation>
    <scope>NUCLEOTIDE SEQUENCE [LARGE SCALE GENOMIC DNA]</scope>
    <source>
        <strain evidence="2 3">ATHUM6906</strain>
    </source>
</reference>
<name>A0ABR0SD59_9HYPO</name>
<comment type="caution">
    <text evidence="2">The sequence shown here is derived from an EMBL/GenBank/DDBJ whole genome shotgun (WGS) entry which is preliminary data.</text>
</comment>
<gene>
    <name evidence="2" type="ORF">PT974_08377</name>
</gene>
<dbReference type="EMBL" id="JAVFKD010000014">
    <property type="protein sequence ID" value="KAK5990113.1"/>
    <property type="molecule type" value="Genomic_DNA"/>
</dbReference>
<evidence type="ECO:0000313" key="3">
    <source>
        <dbReference type="Proteomes" id="UP001338125"/>
    </source>
</evidence>
<proteinExistence type="predicted"/>
<keyword evidence="3" id="KW-1185">Reference proteome</keyword>
<dbReference type="Pfam" id="PF06985">
    <property type="entry name" value="HET"/>
    <property type="match status" value="1"/>
</dbReference>
<accession>A0ABR0SD59</accession>
<evidence type="ECO:0000259" key="1">
    <source>
        <dbReference type="Pfam" id="PF06985"/>
    </source>
</evidence>
<organism evidence="2 3">
    <name type="scientific">Cladobotryum mycophilum</name>
    <dbReference type="NCBI Taxonomy" id="491253"/>
    <lineage>
        <taxon>Eukaryota</taxon>
        <taxon>Fungi</taxon>
        <taxon>Dikarya</taxon>
        <taxon>Ascomycota</taxon>
        <taxon>Pezizomycotina</taxon>
        <taxon>Sordariomycetes</taxon>
        <taxon>Hypocreomycetidae</taxon>
        <taxon>Hypocreales</taxon>
        <taxon>Hypocreaceae</taxon>
        <taxon>Cladobotryum</taxon>
    </lineage>
</organism>
<evidence type="ECO:0000313" key="2">
    <source>
        <dbReference type="EMBL" id="KAK5990113.1"/>
    </source>
</evidence>
<dbReference type="PANTHER" id="PTHR33112:SF16">
    <property type="entry name" value="HETEROKARYON INCOMPATIBILITY DOMAIN-CONTAINING PROTEIN"/>
    <property type="match status" value="1"/>
</dbReference>
<protein>
    <recommendedName>
        <fullName evidence="1">Heterokaryon incompatibility domain-containing protein</fullName>
    </recommendedName>
</protein>
<dbReference type="InterPro" id="IPR010730">
    <property type="entry name" value="HET"/>
</dbReference>
<sequence>MIIDPTYKPVGIEKTPMNTCFLKEKLNTLLSSPSTCRFSQWLITSWSTKTSWQDLKSRSQEVYICISHLSHGFDPLPLTEIDWIGLWDPKEPYDENTGRCKILTYAYLDVVAVTGDPAAAMVTTRPINPQIGSQENFALARSWVSECLEIHTQCTQPTLAFMPKIVLKVGQVGSDYNATLHYPSSMEPYTALSYCWGGDQPHKTTKDRVNSGDLALDCKRLPASIQDAIKVTVGLGFTYLWVDSLCIVQDDDSDKAQQIALMPEIYSNAVVTISATRANRAVDGFLHEIDIDSITELAVKLSFRCPDSSIGTVFLVKIRDSLGPEPIDRRGWTLQERYLSPRFLEYAEKQMSWACSESGDKPGYSDGWKIGTREDTLGLNIPYNFYSQYINKEDPTWRQDVENSWRTVVEKYTRRSLTVSKDRSLAISGVAARFSSILQDEYIAGHWKQTLPYDLLWNIDTGIVLQGRPVEHQAPSWSWAAVNGSISFTYAQSARPSDLPTPKPVITHLEVCTELEEEKAIFGAVAKGYIRGQGKFRQALWFGNQEAPDHLHSLHEMHSDGSTGPIPLIRMRPDAREKEFSNNASDTDISIPVHLLYVGTCIGLRLRGRVGLVLRELPTTMTRPWRQFSRVGLFHILNPSASKRKSLGVPRPWDSLAIQDNQDFFSGSVLEKFELI</sequence>
<dbReference type="Proteomes" id="UP001338125">
    <property type="component" value="Unassembled WGS sequence"/>
</dbReference>
<feature type="domain" description="Heterokaryon incompatibility" evidence="1">
    <location>
        <begin position="189"/>
        <end position="336"/>
    </location>
</feature>
<dbReference type="PANTHER" id="PTHR33112">
    <property type="entry name" value="DOMAIN PROTEIN, PUTATIVE-RELATED"/>
    <property type="match status" value="1"/>
</dbReference>